<dbReference type="InterPro" id="IPR036909">
    <property type="entry name" value="Cyt_c-like_dom_sf"/>
</dbReference>
<sequence>MKKGILLATFLISLWLVSIGLIDSEGIPPDGKKLALKYCQSCHLFTEPALLDKKTWVNSVLPNMGMRLGIKSMVAPLQERAPEEEKILKAWNIYPETPLMSKTEWKQIVDYFEQEAPDELPAQKTTLPLADQLPQFKAYSATLADHQYPQTTLIKFDPATLHFFIGDAHHELFITNHRFQLINRANIKSPATDIDFPRNKAPRLLSIGSIAPSDQAQGQLLSLDGDPNALNIQELARPIQFAAGDLNEDGKEDIVVCSFGNNRGKLAWYESADTSKEHVLSALPGSRRVEIKDFNGDQKNDLMVLRSQAYEAISIFYNRGKGQFEEKIVLQFPPVYGSSYFELADFNRDGFQDILLTNGDNWDYSAILKPYHGVRVYLNDGRDNFKAAFFYPLYGCSKAMARDFDNDGDIDIAAISFYADLEKPAQSFIYLSNEGNLLFKAFSTPEAALGKWLTMEAGDFDKDGDVDIVLGSYFHTVGEVTKLIVQGVSTFPQLLVLYNQQNQK</sequence>
<reference key="2">
    <citation type="submission" date="2011-04" db="EMBL/GenBank/DDBJ databases">
        <title>Complete sequence of chromosome of Haliscomenobacter hydrossis DSM 1100.</title>
        <authorList>
            <consortium name="US DOE Joint Genome Institute (JGI-PGF)"/>
            <person name="Lucas S."/>
            <person name="Han J."/>
            <person name="Lapidus A."/>
            <person name="Bruce D."/>
            <person name="Goodwin L."/>
            <person name="Pitluck S."/>
            <person name="Peters L."/>
            <person name="Kyrpides N."/>
            <person name="Mavromatis K."/>
            <person name="Ivanova N."/>
            <person name="Ovchinnikova G."/>
            <person name="Pagani I."/>
            <person name="Daligault H."/>
            <person name="Detter J.C."/>
            <person name="Han C."/>
            <person name="Land M."/>
            <person name="Hauser L."/>
            <person name="Markowitz V."/>
            <person name="Cheng J.-F."/>
            <person name="Hugenholtz P."/>
            <person name="Woyke T."/>
            <person name="Wu D."/>
            <person name="Verbarg S."/>
            <person name="Frueling A."/>
            <person name="Brambilla E."/>
            <person name="Klenk H.-P."/>
            <person name="Eisen J.A."/>
        </authorList>
    </citation>
    <scope>NUCLEOTIDE SEQUENCE</scope>
    <source>
        <strain>DSM 1100</strain>
    </source>
</reference>
<protein>
    <recommendedName>
        <fullName evidence="4">Cytochrome c domain-containing protein</fullName>
    </recommendedName>
</protein>
<dbReference type="GO" id="GO:0020037">
    <property type="term" value="F:heme binding"/>
    <property type="evidence" value="ECO:0007669"/>
    <property type="project" value="InterPro"/>
</dbReference>
<dbReference type="PANTHER" id="PTHR45460">
    <property type="entry name" value="SIMILAR TO CYSTEINE PROTEINASE"/>
    <property type="match status" value="1"/>
</dbReference>
<name>F4L776_HALH1</name>
<keyword evidence="3" id="KW-1185">Reference proteome</keyword>
<dbReference type="PANTHER" id="PTHR45460:SF2">
    <property type="entry name" value="ALPHA 1,3 GLUCANASE, GH71 FAMILY (EUROFUNG)"/>
    <property type="match status" value="1"/>
</dbReference>
<organism evidence="2 3">
    <name type="scientific">Haliscomenobacter hydrossis (strain ATCC 27775 / DSM 1100 / LMG 10767 / O)</name>
    <dbReference type="NCBI Taxonomy" id="760192"/>
    <lineage>
        <taxon>Bacteria</taxon>
        <taxon>Pseudomonadati</taxon>
        <taxon>Bacteroidota</taxon>
        <taxon>Saprospiria</taxon>
        <taxon>Saprospirales</taxon>
        <taxon>Haliscomenobacteraceae</taxon>
        <taxon>Haliscomenobacter</taxon>
    </lineage>
</organism>
<keyword evidence="1" id="KW-0732">Signal</keyword>
<dbReference type="SUPFAM" id="SSF46626">
    <property type="entry name" value="Cytochrome c"/>
    <property type="match status" value="1"/>
</dbReference>
<dbReference type="KEGG" id="hhy:Halhy_5278"/>
<dbReference type="GO" id="GO:0009055">
    <property type="term" value="F:electron transfer activity"/>
    <property type="evidence" value="ECO:0007669"/>
    <property type="project" value="InterPro"/>
</dbReference>
<evidence type="ECO:0008006" key="4">
    <source>
        <dbReference type="Google" id="ProtNLM"/>
    </source>
</evidence>
<dbReference type="OrthoDB" id="1391917at2"/>
<dbReference type="AlphaFoldDB" id="F4L776"/>
<evidence type="ECO:0000256" key="1">
    <source>
        <dbReference type="ARBA" id="ARBA00022729"/>
    </source>
</evidence>
<dbReference type="SUPFAM" id="SSF69318">
    <property type="entry name" value="Integrin alpha N-terminal domain"/>
    <property type="match status" value="1"/>
</dbReference>
<dbReference type="InterPro" id="IPR028994">
    <property type="entry name" value="Integrin_alpha_N"/>
</dbReference>
<dbReference type="STRING" id="760192.Halhy_5278"/>
<gene>
    <name evidence="2" type="ordered locus">Halhy_5278</name>
</gene>
<proteinExistence type="predicted"/>
<dbReference type="eggNOG" id="COG4636">
    <property type="taxonomic scope" value="Bacteria"/>
</dbReference>
<dbReference type="Pfam" id="PF13517">
    <property type="entry name" value="FG-GAP_3"/>
    <property type="match status" value="2"/>
</dbReference>
<evidence type="ECO:0000313" key="3">
    <source>
        <dbReference type="Proteomes" id="UP000008461"/>
    </source>
</evidence>
<dbReference type="Proteomes" id="UP000008461">
    <property type="component" value="Chromosome"/>
</dbReference>
<dbReference type="RefSeq" id="WP_013767638.1">
    <property type="nucleotide sequence ID" value="NC_015510.1"/>
</dbReference>
<dbReference type="Gene3D" id="2.130.10.130">
    <property type="entry name" value="Integrin alpha, N-terminal"/>
    <property type="match status" value="1"/>
</dbReference>
<accession>F4L776</accession>
<dbReference type="EMBL" id="CP002691">
    <property type="protein sequence ID" value="AEE53103.1"/>
    <property type="molecule type" value="Genomic_DNA"/>
</dbReference>
<reference evidence="2 3" key="1">
    <citation type="journal article" date="2011" name="Stand. Genomic Sci.">
        <title>Complete genome sequence of Haliscomenobacter hydrossis type strain (O).</title>
        <authorList>
            <consortium name="US DOE Joint Genome Institute (JGI-PGF)"/>
            <person name="Daligault H."/>
            <person name="Lapidus A."/>
            <person name="Zeytun A."/>
            <person name="Nolan M."/>
            <person name="Lucas S."/>
            <person name="Del Rio T.G."/>
            <person name="Tice H."/>
            <person name="Cheng J.F."/>
            <person name="Tapia R."/>
            <person name="Han C."/>
            <person name="Goodwin L."/>
            <person name="Pitluck S."/>
            <person name="Liolios K."/>
            <person name="Pagani I."/>
            <person name="Ivanova N."/>
            <person name="Huntemann M."/>
            <person name="Mavromatis K."/>
            <person name="Mikhailova N."/>
            <person name="Pati A."/>
            <person name="Chen A."/>
            <person name="Palaniappan K."/>
            <person name="Land M."/>
            <person name="Hauser L."/>
            <person name="Brambilla E.M."/>
            <person name="Rohde M."/>
            <person name="Verbarg S."/>
            <person name="Goker M."/>
            <person name="Bristow J."/>
            <person name="Eisen J.A."/>
            <person name="Markowitz V."/>
            <person name="Hugenholtz P."/>
            <person name="Kyrpides N.C."/>
            <person name="Klenk H.P."/>
            <person name="Woyke T."/>
        </authorList>
    </citation>
    <scope>NUCLEOTIDE SEQUENCE [LARGE SCALE GENOMIC DNA]</scope>
    <source>
        <strain evidence="3">ATCC 27775 / DSM 1100 / LMG 10767 / O</strain>
    </source>
</reference>
<evidence type="ECO:0000313" key="2">
    <source>
        <dbReference type="EMBL" id="AEE53103.1"/>
    </source>
</evidence>
<dbReference type="InterPro" id="IPR013517">
    <property type="entry name" value="FG-GAP"/>
</dbReference>
<dbReference type="HOGENOM" id="CLU_534897_0_0_10"/>